<keyword evidence="2" id="KW-1185">Reference proteome</keyword>
<comment type="caution">
    <text evidence="1">The sequence shown here is derived from an EMBL/GenBank/DDBJ whole genome shotgun (WGS) entry which is preliminary data.</text>
</comment>
<reference evidence="1 2" key="1">
    <citation type="submission" date="2024-09" db="EMBL/GenBank/DDBJ databases">
        <title>Chromosome-scale assembly of Riccia fluitans.</title>
        <authorList>
            <person name="Paukszto L."/>
            <person name="Sawicki J."/>
            <person name="Karawczyk K."/>
            <person name="Piernik-Szablinska J."/>
            <person name="Szczecinska M."/>
            <person name="Mazdziarz M."/>
        </authorList>
    </citation>
    <scope>NUCLEOTIDE SEQUENCE [LARGE SCALE GENOMIC DNA]</scope>
    <source>
        <strain evidence="1">Rf_01</strain>
        <tissue evidence="1">Aerial parts of the thallus</tissue>
    </source>
</reference>
<name>A0ABD1Y568_9MARC</name>
<sequence>MARKKRKIGKELPVLHVYQRRKKGAEPGTKFAALGDEETSMMKVATKVEKKEEFVTTTYLQRKDHVYDTRKILKLKIIPPAQDGSLKMEEKVNAGGKKTGKVSVQVKDFCQEQEDLREQVAAAALISLSSKVVSFTRPQQGRDRSRRRN</sequence>
<evidence type="ECO:0000313" key="2">
    <source>
        <dbReference type="Proteomes" id="UP001605036"/>
    </source>
</evidence>
<dbReference type="EMBL" id="JBHFFA010000006">
    <property type="protein sequence ID" value="KAL2620449.1"/>
    <property type="molecule type" value="Genomic_DNA"/>
</dbReference>
<accession>A0ABD1Y568</accession>
<organism evidence="1 2">
    <name type="scientific">Riccia fluitans</name>
    <dbReference type="NCBI Taxonomy" id="41844"/>
    <lineage>
        <taxon>Eukaryota</taxon>
        <taxon>Viridiplantae</taxon>
        <taxon>Streptophyta</taxon>
        <taxon>Embryophyta</taxon>
        <taxon>Marchantiophyta</taxon>
        <taxon>Marchantiopsida</taxon>
        <taxon>Marchantiidae</taxon>
        <taxon>Marchantiales</taxon>
        <taxon>Ricciaceae</taxon>
        <taxon>Riccia</taxon>
    </lineage>
</organism>
<protein>
    <submittedName>
        <fullName evidence="1">Uncharacterized protein</fullName>
    </submittedName>
</protein>
<proteinExistence type="predicted"/>
<gene>
    <name evidence="1" type="ORF">R1flu_000654</name>
</gene>
<evidence type="ECO:0000313" key="1">
    <source>
        <dbReference type="EMBL" id="KAL2620449.1"/>
    </source>
</evidence>
<dbReference type="Proteomes" id="UP001605036">
    <property type="component" value="Unassembled WGS sequence"/>
</dbReference>
<dbReference type="AlphaFoldDB" id="A0ABD1Y568"/>